<keyword evidence="5" id="KW-1185">Reference proteome</keyword>
<dbReference type="EMBL" id="CP046956">
    <property type="protein sequence ID" value="QTM97964.1"/>
    <property type="molecule type" value="Genomic_DNA"/>
</dbReference>
<evidence type="ECO:0000259" key="3">
    <source>
        <dbReference type="Pfam" id="PF01593"/>
    </source>
</evidence>
<dbReference type="PANTHER" id="PTHR10742">
    <property type="entry name" value="FLAVIN MONOAMINE OXIDASE"/>
    <property type="match status" value="1"/>
</dbReference>
<feature type="domain" description="Amine oxidase" evidence="3">
    <location>
        <begin position="43"/>
        <end position="488"/>
    </location>
</feature>
<sequence length="494" mass="55418">MRQLRANELFNDVDLAGQYLPIVKTGLNPAGSAKKVIIIGAGMTGLVAGSLLKEAGHEVTILEGSNRVGGRVYTVREPFIGDDYIDVGAMRIPADHQLTMGYIEKFKLPINPFINNSPGDYLHSNHVTLTRQQYERDPDLFGYPLPSHEQGKTATELFQEAVDPFLSLYEQSTPEQKRELIAHYDRYSMENFLRHNPIGPQLSSQAVRKVKVLLGIEGFPELSFLNILSDIVGTVFNGEIDFYEVTGGNDRLPAAFVPLLSDNIRLGMKANRIIHQSDGVTVHCRNTQTGSLEWFNGDLLLTTVPFPVFQFIEVLPHHTISFMKRKAIHEMHHVASTKIAMQFKNKFWEEQGLRGSNIISDLTTRFTYTPSRGIGTPGPGILLVSYSWGENATPWDALPQREKVRQAMQGLAKFFGNVVYEQFLTSFAFSWNLNPFSAGCFTLFKPNQITEFSQVMKEPEGRIHFAGEQTSSHHGWIEGAIESGIRAALEMDQR</sequence>
<organism evidence="4 5">
    <name type="scientific">Sediminibacillus dalangtanensis</name>
    <dbReference type="NCBI Taxonomy" id="2729421"/>
    <lineage>
        <taxon>Bacteria</taxon>
        <taxon>Bacillati</taxon>
        <taxon>Bacillota</taxon>
        <taxon>Bacilli</taxon>
        <taxon>Bacillales</taxon>
        <taxon>Bacillaceae</taxon>
        <taxon>Sediminibacillus</taxon>
    </lineage>
</organism>
<evidence type="ECO:0000313" key="5">
    <source>
        <dbReference type="Proteomes" id="UP000665043"/>
    </source>
</evidence>
<dbReference type="Gene3D" id="3.50.50.60">
    <property type="entry name" value="FAD/NAD(P)-binding domain"/>
    <property type="match status" value="1"/>
</dbReference>
<dbReference type="Gene3D" id="1.10.405.10">
    <property type="entry name" value="Guanine Nucleotide Dissociation Inhibitor, domain 1"/>
    <property type="match status" value="1"/>
</dbReference>
<evidence type="ECO:0000256" key="1">
    <source>
        <dbReference type="ARBA" id="ARBA00001974"/>
    </source>
</evidence>
<accession>A0ABX7VMD1</accession>
<dbReference type="PANTHER" id="PTHR10742:SF342">
    <property type="entry name" value="AMINE OXIDASE"/>
    <property type="match status" value="1"/>
</dbReference>
<dbReference type="InterPro" id="IPR050281">
    <property type="entry name" value="Flavin_monoamine_oxidase"/>
</dbReference>
<dbReference type="Proteomes" id="UP000665043">
    <property type="component" value="Chromosome"/>
</dbReference>
<evidence type="ECO:0000313" key="4">
    <source>
        <dbReference type="EMBL" id="QTM97964.1"/>
    </source>
</evidence>
<name>A0ABX7VMD1_9BACI</name>
<dbReference type="InterPro" id="IPR002937">
    <property type="entry name" value="Amino_oxidase"/>
</dbReference>
<gene>
    <name evidence="4" type="ORF">ERJ70_00655</name>
</gene>
<dbReference type="SUPFAM" id="SSF51905">
    <property type="entry name" value="FAD/NAD(P)-binding domain"/>
    <property type="match status" value="1"/>
</dbReference>
<dbReference type="Gene3D" id="3.90.660.10">
    <property type="match status" value="1"/>
</dbReference>
<dbReference type="PRINTS" id="PR00757">
    <property type="entry name" value="AMINEOXDASEF"/>
</dbReference>
<dbReference type="RefSeq" id="WP_209366489.1">
    <property type="nucleotide sequence ID" value="NZ_CP046956.1"/>
</dbReference>
<keyword evidence="2" id="KW-0560">Oxidoreductase</keyword>
<protein>
    <submittedName>
        <fullName evidence="4">NAD(P)-binding protein</fullName>
    </submittedName>
</protein>
<evidence type="ECO:0000256" key="2">
    <source>
        <dbReference type="ARBA" id="ARBA00023002"/>
    </source>
</evidence>
<dbReference type="SUPFAM" id="SSF54373">
    <property type="entry name" value="FAD-linked reductases, C-terminal domain"/>
    <property type="match status" value="1"/>
</dbReference>
<reference evidence="4 5" key="1">
    <citation type="submission" date="2019-12" db="EMBL/GenBank/DDBJ databases">
        <title>The whole genome sequencing of a strain isolated from a Mars analog, Dalangtan Playa.</title>
        <authorList>
            <person name="Huang T."/>
        </authorList>
    </citation>
    <scope>NUCLEOTIDE SEQUENCE [LARGE SCALE GENOMIC DNA]</scope>
    <source>
        <strain evidence="4 5">DP4-553-S</strain>
    </source>
</reference>
<dbReference type="Pfam" id="PF01593">
    <property type="entry name" value="Amino_oxidase"/>
    <property type="match status" value="1"/>
</dbReference>
<proteinExistence type="predicted"/>
<dbReference type="InterPro" id="IPR036188">
    <property type="entry name" value="FAD/NAD-bd_sf"/>
</dbReference>
<dbReference type="InterPro" id="IPR001613">
    <property type="entry name" value="Flavin_amine_oxidase"/>
</dbReference>
<comment type="cofactor">
    <cofactor evidence="1">
        <name>FAD</name>
        <dbReference type="ChEBI" id="CHEBI:57692"/>
    </cofactor>
</comment>